<accession>A0A7R9BM25</accession>
<dbReference type="InterPro" id="IPR051095">
    <property type="entry name" value="Dros_DevTransReg"/>
</dbReference>
<dbReference type="SMART" id="SM00225">
    <property type="entry name" value="BTB"/>
    <property type="match status" value="1"/>
</dbReference>
<evidence type="ECO:0000256" key="2">
    <source>
        <dbReference type="SAM" id="MobiDB-lite"/>
    </source>
</evidence>
<gene>
    <name evidence="4" type="ORF">NMOB1V02_LOCUS5567</name>
</gene>
<name>A0A7R9BM25_9CRUS</name>
<proteinExistence type="predicted"/>
<sequence>MGTNKQEPQHYQLKWNNHHANLSCVFEQLLQAEAFTDVTIACDGTSLKCHKMVLAACSSYFQKLFTDNPCQHPIVVLKDVRFSVFHSLLDFMYKGEVNVSEADLPSLMKLADSLKIKGLVEESSPHPPPPLSPIQSLTKVGDGTKNSSTWTSDDLLNNRASLVPSSNPASKSVPPIACLNSSSPPLGPKFNVITANGGDERSPSRESGSSSAGSVSDVRMAAKSGFLGALSIQHPILRNALGTGNGITGVSDSSSAYDSSDNVDRNSVLLERTERIAADVDICCALSGKFISGLC</sequence>
<feature type="compositionally biased region" description="Low complexity" evidence="2">
    <location>
        <begin position="205"/>
        <end position="215"/>
    </location>
</feature>
<dbReference type="InterPro" id="IPR011333">
    <property type="entry name" value="SKP1/BTB/POZ_sf"/>
</dbReference>
<keyword evidence="5" id="KW-1185">Reference proteome</keyword>
<dbReference type="PANTHER" id="PTHR23110">
    <property type="entry name" value="BTB DOMAIN TRANSCRIPTION FACTOR"/>
    <property type="match status" value="1"/>
</dbReference>
<dbReference type="InterPro" id="IPR000210">
    <property type="entry name" value="BTB/POZ_dom"/>
</dbReference>
<dbReference type="EMBL" id="CAJPEX010001032">
    <property type="protein sequence ID" value="CAG0917998.1"/>
    <property type="molecule type" value="Genomic_DNA"/>
</dbReference>
<dbReference type="Gene3D" id="3.30.710.10">
    <property type="entry name" value="Potassium Channel Kv1.1, Chain A"/>
    <property type="match status" value="1"/>
</dbReference>
<dbReference type="PROSITE" id="PS50097">
    <property type="entry name" value="BTB"/>
    <property type="match status" value="1"/>
</dbReference>
<feature type="compositionally biased region" description="Polar residues" evidence="2">
    <location>
        <begin position="134"/>
        <end position="153"/>
    </location>
</feature>
<feature type="region of interest" description="Disordered" evidence="2">
    <location>
        <begin position="120"/>
        <end position="153"/>
    </location>
</feature>
<feature type="region of interest" description="Disordered" evidence="2">
    <location>
        <begin position="189"/>
        <end position="215"/>
    </location>
</feature>
<evidence type="ECO:0000259" key="3">
    <source>
        <dbReference type="PROSITE" id="PS50097"/>
    </source>
</evidence>
<reference evidence="4" key="1">
    <citation type="submission" date="2020-11" db="EMBL/GenBank/DDBJ databases">
        <authorList>
            <person name="Tran Van P."/>
        </authorList>
    </citation>
    <scope>NUCLEOTIDE SEQUENCE</scope>
</reference>
<dbReference type="SUPFAM" id="SSF54695">
    <property type="entry name" value="POZ domain"/>
    <property type="match status" value="1"/>
</dbReference>
<organism evidence="4">
    <name type="scientific">Notodromas monacha</name>
    <dbReference type="NCBI Taxonomy" id="399045"/>
    <lineage>
        <taxon>Eukaryota</taxon>
        <taxon>Metazoa</taxon>
        <taxon>Ecdysozoa</taxon>
        <taxon>Arthropoda</taxon>
        <taxon>Crustacea</taxon>
        <taxon>Oligostraca</taxon>
        <taxon>Ostracoda</taxon>
        <taxon>Podocopa</taxon>
        <taxon>Podocopida</taxon>
        <taxon>Cypridocopina</taxon>
        <taxon>Cypridoidea</taxon>
        <taxon>Cyprididae</taxon>
        <taxon>Notodromas</taxon>
    </lineage>
</organism>
<dbReference type="CDD" id="cd18315">
    <property type="entry name" value="BTB_POZ_BAB-like"/>
    <property type="match status" value="1"/>
</dbReference>
<feature type="domain" description="BTB" evidence="3">
    <location>
        <begin position="36"/>
        <end position="101"/>
    </location>
</feature>
<dbReference type="Proteomes" id="UP000678499">
    <property type="component" value="Unassembled WGS sequence"/>
</dbReference>
<dbReference type="OrthoDB" id="6331085at2759"/>
<keyword evidence="1" id="KW-0539">Nucleus</keyword>
<dbReference type="GO" id="GO:0006357">
    <property type="term" value="P:regulation of transcription by RNA polymerase II"/>
    <property type="evidence" value="ECO:0007669"/>
    <property type="project" value="TreeGrafter"/>
</dbReference>
<dbReference type="EMBL" id="OA883069">
    <property type="protein sequence ID" value="CAD7277846.1"/>
    <property type="molecule type" value="Genomic_DNA"/>
</dbReference>
<evidence type="ECO:0000313" key="4">
    <source>
        <dbReference type="EMBL" id="CAD7277846.1"/>
    </source>
</evidence>
<dbReference type="Pfam" id="PF00651">
    <property type="entry name" value="BTB"/>
    <property type="match status" value="1"/>
</dbReference>
<dbReference type="AlphaFoldDB" id="A0A7R9BM25"/>
<dbReference type="PANTHER" id="PTHR23110:SF109">
    <property type="entry name" value="FI07618P-RELATED"/>
    <property type="match status" value="1"/>
</dbReference>
<evidence type="ECO:0000313" key="5">
    <source>
        <dbReference type="Proteomes" id="UP000678499"/>
    </source>
</evidence>
<evidence type="ECO:0000256" key="1">
    <source>
        <dbReference type="ARBA" id="ARBA00023242"/>
    </source>
</evidence>
<dbReference type="GO" id="GO:0005634">
    <property type="term" value="C:nucleus"/>
    <property type="evidence" value="ECO:0007669"/>
    <property type="project" value="TreeGrafter"/>
</dbReference>
<protein>
    <recommendedName>
        <fullName evidence="3">BTB domain-containing protein</fullName>
    </recommendedName>
</protein>